<dbReference type="Gene3D" id="3.40.630.30">
    <property type="match status" value="1"/>
</dbReference>
<evidence type="ECO:0000313" key="3">
    <source>
        <dbReference type="Proteomes" id="UP001239522"/>
    </source>
</evidence>
<dbReference type="RefSeq" id="WP_306060497.1">
    <property type="nucleotide sequence ID" value="NZ_CP120997.1"/>
</dbReference>
<dbReference type="Pfam" id="PF00583">
    <property type="entry name" value="Acetyltransf_1"/>
    <property type="match status" value="1"/>
</dbReference>
<feature type="domain" description="N-acetyltransferase" evidence="1">
    <location>
        <begin position="149"/>
        <end position="288"/>
    </location>
</feature>
<dbReference type="SUPFAM" id="SSF55729">
    <property type="entry name" value="Acyl-CoA N-acyltransferases (Nat)"/>
    <property type="match status" value="1"/>
</dbReference>
<name>A0ABY9HTN4_9ACTN</name>
<reference evidence="2 3" key="1">
    <citation type="submission" date="2023-03" db="EMBL/GenBank/DDBJ databases">
        <title>Isolation and description of six Streptomyces strains from soil environments, able to metabolize different microbial glucans.</title>
        <authorList>
            <person name="Widen T."/>
            <person name="Larsbrink J."/>
        </authorList>
    </citation>
    <scope>NUCLEOTIDE SEQUENCE [LARGE SCALE GENOMIC DNA]</scope>
    <source>
        <strain evidence="2 3">Mut1</strain>
    </source>
</reference>
<proteinExistence type="predicted"/>
<gene>
    <name evidence="2" type="ORF">P8A18_32775</name>
</gene>
<organism evidence="2 3">
    <name type="scientific">Streptomyces castrisilvae</name>
    <dbReference type="NCBI Taxonomy" id="3033811"/>
    <lineage>
        <taxon>Bacteria</taxon>
        <taxon>Bacillati</taxon>
        <taxon>Actinomycetota</taxon>
        <taxon>Actinomycetes</taxon>
        <taxon>Kitasatosporales</taxon>
        <taxon>Streptomycetaceae</taxon>
        <taxon>Streptomyces</taxon>
    </lineage>
</organism>
<sequence>MTIALATPRADGLGAAVGALWEWQHEGAPMQLHPGDLGWFRRFGAEAAAAGVRTWSRAGRILAVGLLDGPGLVRLTTAPDARGDEELAHRLAEDVTRPARGVLPGGRANVEAPEDALLRELLGEAGWDADEPWTPLARDLARPVEDPGVRIDVAGPEHARLVVAVHRSAFDGSRFTEGHWHAMAAGLPFAEARCLLARDERGEAVATVTVWSAGQGRPGLLEPMGVHQEHRHRGYGRAITLAAAAALRDMGASSALVCTPSARTGAVATYESAGLLRRPEIHDCVRQA</sequence>
<dbReference type="InterPro" id="IPR016181">
    <property type="entry name" value="Acyl_CoA_acyltransferase"/>
</dbReference>
<protein>
    <submittedName>
        <fullName evidence="2">GNAT family N-acetyltransferase</fullName>
    </submittedName>
</protein>
<accession>A0ABY9HTN4</accession>
<dbReference type="CDD" id="cd04301">
    <property type="entry name" value="NAT_SF"/>
    <property type="match status" value="1"/>
</dbReference>
<dbReference type="Proteomes" id="UP001239522">
    <property type="component" value="Chromosome"/>
</dbReference>
<dbReference type="InterPro" id="IPR000182">
    <property type="entry name" value="GNAT_dom"/>
</dbReference>
<keyword evidence="3" id="KW-1185">Reference proteome</keyword>
<evidence type="ECO:0000313" key="2">
    <source>
        <dbReference type="EMBL" id="WLQ37927.1"/>
    </source>
</evidence>
<dbReference type="EMBL" id="CP120997">
    <property type="protein sequence ID" value="WLQ37927.1"/>
    <property type="molecule type" value="Genomic_DNA"/>
</dbReference>
<dbReference type="PROSITE" id="PS51186">
    <property type="entry name" value="GNAT"/>
    <property type="match status" value="1"/>
</dbReference>
<evidence type="ECO:0000259" key="1">
    <source>
        <dbReference type="PROSITE" id="PS51186"/>
    </source>
</evidence>